<dbReference type="GO" id="GO:0003964">
    <property type="term" value="F:RNA-directed DNA polymerase activity"/>
    <property type="evidence" value="ECO:0007669"/>
    <property type="project" value="UniProtKB-EC"/>
</dbReference>
<dbReference type="GO" id="GO:0003676">
    <property type="term" value="F:nucleic acid binding"/>
    <property type="evidence" value="ECO:0007669"/>
    <property type="project" value="InterPro"/>
</dbReference>
<dbReference type="InterPro" id="IPR036397">
    <property type="entry name" value="RNaseH_sf"/>
</dbReference>
<dbReference type="Gene3D" id="1.10.340.70">
    <property type="match status" value="1"/>
</dbReference>
<protein>
    <recommendedName>
        <fullName evidence="1">RNA-directed DNA polymerase</fullName>
        <ecNumber evidence="1">2.7.7.49</ecNumber>
    </recommendedName>
</protein>
<dbReference type="InterPro" id="IPR041588">
    <property type="entry name" value="Integrase_H2C2"/>
</dbReference>
<evidence type="ECO:0000313" key="4">
    <source>
        <dbReference type="Proteomes" id="UP000801492"/>
    </source>
</evidence>
<keyword evidence="4" id="KW-1185">Reference proteome</keyword>
<name>A0A8K0GJF5_IGNLU</name>
<dbReference type="Proteomes" id="UP000801492">
    <property type="component" value="Unassembled WGS sequence"/>
</dbReference>
<dbReference type="InterPro" id="IPR012337">
    <property type="entry name" value="RNaseH-like_sf"/>
</dbReference>
<proteinExistence type="predicted"/>
<reference evidence="3" key="1">
    <citation type="submission" date="2019-08" db="EMBL/GenBank/DDBJ databases">
        <title>The genome of the North American firefly Photinus pyralis.</title>
        <authorList>
            <consortium name="Photinus pyralis genome working group"/>
            <person name="Fallon T.R."/>
            <person name="Sander Lower S.E."/>
            <person name="Weng J.-K."/>
        </authorList>
    </citation>
    <scope>NUCLEOTIDE SEQUENCE</scope>
    <source>
        <strain evidence="3">TRF0915ILg1</strain>
        <tissue evidence="3">Whole body</tissue>
    </source>
</reference>
<comment type="caution">
    <text evidence="3">The sequence shown here is derived from an EMBL/GenBank/DDBJ whole genome shotgun (WGS) entry which is preliminary data.</text>
</comment>
<dbReference type="AlphaFoldDB" id="A0A8K0GJF5"/>
<evidence type="ECO:0000313" key="3">
    <source>
        <dbReference type="EMBL" id="KAF2903912.1"/>
    </source>
</evidence>
<dbReference type="OrthoDB" id="8068582at2759"/>
<dbReference type="InterPro" id="IPR050951">
    <property type="entry name" value="Retrovirus_Pol_polyprotein"/>
</dbReference>
<dbReference type="Pfam" id="PF17921">
    <property type="entry name" value="Integrase_H2C2"/>
    <property type="match status" value="1"/>
</dbReference>
<accession>A0A8K0GJF5</accession>
<dbReference type="PANTHER" id="PTHR37984">
    <property type="entry name" value="PROTEIN CBG26694"/>
    <property type="match status" value="1"/>
</dbReference>
<evidence type="ECO:0000256" key="1">
    <source>
        <dbReference type="ARBA" id="ARBA00012493"/>
    </source>
</evidence>
<feature type="domain" description="Integrase zinc-binding" evidence="2">
    <location>
        <begin position="2"/>
        <end position="47"/>
    </location>
</feature>
<dbReference type="EMBL" id="VTPC01000906">
    <property type="protein sequence ID" value="KAF2903912.1"/>
    <property type="molecule type" value="Genomic_DNA"/>
</dbReference>
<dbReference type="EC" id="2.7.7.49" evidence="1"/>
<organism evidence="3 4">
    <name type="scientific">Ignelater luminosus</name>
    <name type="common">Cucubano</name>
    <name type="synonym">Pyrophorus luminosus</name>
    <dbReference type="NCBI Taxonomy" id="2038154"/>
    <lineage>
        <taxon>Eukaryota</taxon>
        <taxon>Metazoa</taxon>
        <taxon>Ecdysozoa</taxon>
        <taxon>Arthropoda</taxon>
        <taxon>Hexapoda</taxon>
        <taxon>Insecta</taxon>
        <taxon>Pterygota</taxon>
        <taxon>Neoptera</taxon>
        <taxon>Endopterygota</taxon>
        <taxon>Coleoptera</taxon>
        <taxon>Polyphaga</taxon>
        <taxon>Elateriformia</taxon>
        <taxon>Elateroidea</taxon>
        <taxon>Elateridae</taxon>
        <taxon>Agrypninae</taxon>
        <taxon>Pyrophorini</taxon>
        <taxon>Ignelater</taxon>
    </lineage>
</organism>
<dbReference type="SUPFAM" id="SSF53098">
    <property type="entry name" value="Ribonuclease H-like"/>
    <property type="match status" value="1"/>
</dbReference>
<gene>
    <name evidence="3" type="ORF">ILUMI_02264</name>
</gene>
<evidence type="ECO:0000259" key="2">
    <source>
        <dbReference type="Pfam" id="PF17921"/>
    </source>
</evidence>
<sequence>MIEKIHTSHTGIENSLKLTKQNLFWPGMTREITEKIRYCEICQRHSNSSQKLPMMSSPIPEHPWQVIPMDVCFAEHQEKNRKILVFVDHYLDYFKASFLKDLKPTTVISCLKETFSRFGIPELLIFGHALSPVQRLMSRQTRQGLSSINLKMKDVTKNIEDRHKHSKLYCDRNTKSSPALSLRDKVNVQLKPNTDRVWSRGHVEQRSSERSYLVSQNGKHYIGNKVNVKLRQETEENSVSVESSESVNINK</sequence>
<dbReference type="Gene3D" id="3.30.420.10">
    <property type="entry name" value="Ribonuclease H-like superfamily/Ribonuclease H"/>
    <property type="match status" value="1"/>
</dbReference>
<dbReference type="PANTHER" id="PTHR37984:SF7">
    <property type="entry name" value="INTEGRASE CATALYTIC DOMAIN-CONTAINING PROTEIN"/>
    <property type="match status" value="1"/>
</dbReference>